<dbReference type="InterPro" id="IPR036628">
    <property type="entry name" value="Clp_N_dom_sf"/>
</dbReference>
<dbReference type="Gene3D" id="3.40.50.300">
    <property type="entry name" value="P-loop containing nucleotide triphosphate hydrolases"/>
    <property type="match status" value="1"/>
</dbReference>
<evidence type="ECO:0000313" key="9">
    <source>
        <dbReference type="Proteomes" id="UP000734854"/>
    </source>
</evidence>
<evidence type="ECO:0000313" key="8">
    <source>
        <dbReference type="EMBL" id="KAG6516112.1"/>
    </source>
</evidence>
<keyword evidence="3" id="KW-0805">Transcription regulation</keyword>
<dbReference type="InterPro" id="IPR027417">
    <property type="entry name" value="P-loop_NTPase"/>
</dbReference>
<dbReference type="PROSITE" id="PS51903">
    <property type="entry name" value="CLP_R"/>
    <property type="match status" value="1"/>
</dbReference>
<reference evidence="8 9" key="1">
    <citation type="submission" date="2020-08" db="EMBL/GenBank/DDBJ databases">
        <title>Plant Genome Project.</title>
        <authorList>
            <person name="Zhang R.-G."/>
        </authorList>
    </citation>
    <scope>NUCLEOTIDE SEQUENCE [LARGE SCALE GENOMIC DNA]</scope>
    <source>
        <tissue evidence="8">Rhizome</tissue>
    </source>
</reference>
<keyword evidence="2 5" id="KW-0677">Repeat</keyword>
<proteinExistence type="inferred from homology"/>
<evidence type="ECO:0000256" key="6">
    <source>
        <dbReference type="SAM" id="MobiDB-lite"/>
    </source>
</evidence>
<sequence>MRTEVLAMTMQQTLTPEAAAVLTRSIEEARRRRHGQTTPLHVAANLLSFPSGILRRACALSHPLLSSSHPLHCRALDLCFSVALDRLQANAGAGGGSDDDAADAPPPLSNALVAAVKRAQAHQRRGCSDQQQPPLLAVKVELGQLVVSILDDPSVSRVMREAGFSSPAVKSAIEQSLFSGTNSPSTKNGHMSPVLQNQGPESKNKTEVNLKKVLEIMTRSNKMNPVLVGESNAVALMKQLLEMIRNEELGMEAPATLRFAQVVSLEKEIGSLERSLIPRKISELYRDLEPGIRAFPVDGRVGGLILDLGDLKWLVEGVTAEGGSSAQHLQSGRAAVSEMGRLLARLRERNTTRVWAVGTATCATYLRCQVYHPTMESEWDLQALPVAPSRSPLLTGRGFLPSSTPANAPSMFPTLQYSSYFQRTDLCPLCREGYHIELAKLVSEERTENSNVNLSQWLQIALPCNNNSKADHLQVRSIIKQKAEELLETWRGKCARLHMSSRATVITSEGILSGSISPPPNDSGWSLKLNSSKHQVVPVKTDLALGLSYQKSTTDSPIQHCRSISGDAPDARDRLLQGLTAAVSWQPEAASAIATALTKKSKLCNGKLILEAGSLLLFSGPDNVGKRKMASALSELMFDDPPVTIHLSSPSADGDEAEPDTNFQGTTVLDRIAEAVGRNPFSVIVLDEIDRASHLAQEAIKSAIQTGRFHDSHGGEVNLETGSILFILILDWRHDHLKDFEDCQLQSEDKLLDSDNSEWQLELSFCEKKGKRNADRFSEEQQQKQKKPSLDLNLAASVDESSEEGSWNTSDLTVEQEHKQQQQLATGGPTPSHASQLIDMVDAAVVFKPVEFGSLRDTVTRSISSKITKIMGDQQTLQIDEEALDRIVGGVWQSGATNLFEEWTDRVLVPSINQLSKNSDVNGRSIVRLSSTKNDNQSSQNGSCARNCFPNSISIAIDGT</sequence>
<comment type="similarity">
    <text evidence="1">Belongs to the ClpA/ClpB family.</text>
</comment>
<dbReference type="PANTHER" id="PTHR43572:SF13">
    <property type="entry name" value="PROTEIN SUPPRESSOR OF MAX2 1"/>
    <property type="match status" value="1"/>
</dbReference>
<feature type="compositionally biased region" description="Polar residues" evidence="6">
    <location>
        <begin position="180"/>
        <end position="201"/>
    </location>
</feature>
<evidence type="ECO:0000256" key="1">
    <source>
        <dbReference type="ARBA" id="ARBA00008675"/>
    </source>
</evidence>
<dbReference type="PANTHER" id="PTHR43572">
    <property type="entry name" value="CHAPERONE PROTEIN CLPD, CHLOROPLASTIC"/>
    <property type="match status" value="1"/>
</dbReference>
<dbReference type="AlphaFoldDB" id="A0A8J5GY75"/>
<dbReference type="InterPro" id="IPR003959">
    <property type="entry name" value="ATPase_AAA_core"/>
</dbReference>
<dbReference type="InterPro" id="IPR051650">
    <property type="entry name" value="SL_signaling_regulator"/>
</dbReference>
<evidence type="ECO:0000256" key="3">
    <source>
        <dbReference type="ARBA" id="ARBA00023015"/>
    </source>
</evidence>
<evidence type="ECO:0000256" key="4">
    <source>
        <dbReference type="ARBA" id="ARBA00023163"/>
    </source>
</evidence>
<dbReference type="SUPFAM" id="SSF52540">
    <property type="entry name" value="P-loop containing nucleoside triphosphate hydrolases"/>
    <property type="match status" value="1"/>
</dbReference>
<dbReference type="Pfam" id="PF26587">
    <property type="entry name" value="AAA_lid_SMAX1"/>
    <property type="match status" value="1"/>
</dbReference>
<evidence type="ECO:0000256" key="5">
    <source>
        <dbReference type="PROSITE-ProRule" id="PRU01251"/>
    </source>
</evidence>
<accession>A0A8J5GY75</accession>
<dbReference type="InterPro" id="IPR004176">
    <property type="entry name" value="Clp_R_N"/>
</dbReference>
<organism evidence="8 9">
    <name type="scientific">Zingiber officinale</name>
    <name type="common">Ginger</name>
    <name type="synonym">Amomum zingiber</name>
    <dbReference type="NCBI Taxonomy" id="94328"/>
    <lineage>
        <taxon>Eukaryota</taxon>
        <taxon>Viridiplantae</taxon>
        <taxon>Streptophyta</taxon>
        <taxon>Embryophyta</taxon>
        <taxon>Tracheophyta</taxon>
        <taxon>Spermatophyta</taxon>
        <taxon>Magnoliopsida</taxon>
        <taxon>Liliopsida</taxon>
        <taxon>Zingiberales</taxon>
        <taxon>Zingiberaceae</taxon>
        <taxon>Zingiber</taxon>
    </lineage>
</organism>
<dbReference type="EMBL" id="JACMSC010000007">
    <property type="protein sequence ID" value="KAG6516112.1"/>
    <property type="molecule type" value="Genomic_DNA"/>
</dbReference>
<keyword evidence="4" id="KW-0804">Transcription</keyword>
<comment type="caution">
    <text evidence="8">The sequence shown here is derived from an EMBL/GenBank/DDBJ whole genome shotgun (WGS) entry which is preliminary data.</text>
</comment>
<keyword evidence="9" id="KW-1185">Reference proteome</keyword>
<dbReference type="InterPro" id="IPR058680">
    <property type="entry name" value="NBD_SMAX1-like"/>
</dbReference>
<dbReference type="GO" id="GO:0005524">
    <property type="term" value="F:ATP binding"/>
    <property type="evidence" value="ECO:0007669"/>
    <property type="project" value="InterPro"/>
</dbReference>
<protein>
    <recommendedName>
        <fullName evidence="7">Clp R domain-containing protein</fullName>
    </recommendedName>
</protein>
<evidence type="ECO:0000256" key="2">
    <source>
        <dbReference type="ARBA" id="ARBA00022737"/>
    </source>
</evidence>
<dbReference type="Proteomes" id="UP000734854">
    <property type="component" value="Unassembled WGS sequence"/>
</dbReference>
<dbReference type="Pfam" id="PF23569">
    <property type="entry name" value="NBD_SMAX1"/>
    <property type="match status" value="1"/>
</dbReference>
<feature type="region of interest" description="Disordered" evidence="6">
    <location>
        <begin position="180"/>
        <end position="204"/>
    </location>
</feature>
<dbReference type="InterPro" id="IPR058954">
    <property type="entry name" value="AAA_lid_SMAX1"/>
</dbReference>
<gene>
    <name evidence="8" type="ORF">ZIOFF_026560</name>
</gene>
<dbReference type="Gene3D" id="1.10.1780.10">
    <property type="entry name" value="Clp, N-terminal domain"/>
    <property type="match status" value="1"/>
</dbReference>
<evidence type="ECO:0000259" key="7">
    <source>
        <dbReference type="PROSITE" id="PS51903"/>
    </source>
</evidence>
<name>A0A8J5GY75_ZINOF</name>
<dbReference type="Pfam" id="PF07724">
    <property type="entry name" value="AAA_2"/>
    <property type="match status" value="1"/>
</dbReference>
<dbReference type="GO" id="GO:0016887">
    <property type="term" value="F:ATP hydrolysis activity"/>
    <property type="evidence" value="ECO:0007669"/>
    <property type="project" value="InterPro"/>
</dbReference>
<feature type="domain" description="Clp R" evidence="7">
    <location>
        <begin position="10"/>
        <end position="179"/>
    </location>
</feature>